<keyword evidence="10" id="KW-1185">Reference proteome</keyword>
<proteinExistence type="inferred from homology"/>
<evidence type="ECO:0000256" key="2">
    <source>
        <dbReference type="ARBA" id="ARBA00022670"/>
    </source>
</evidence>
<dbReference type="InterPro" id="IPR045090">
    <property type="entry name" value="Pept_M3A_M3B"/>
</dbReference>
<dbReference type="PANTHER" id="PTHR43660">
    <property type="entry name" value="DIPEPTIDYL CARBOXYPEPTIDASE"/>
    <property type="match status" value="1"/>
</dbReference>
<dbReference type="EMBL" id="PGFE01000002">
    <property type="protein sequence ID" value="PJJ74377.1"/>
    <property type="molecule type" value="Genomic_DNA"/>
</dbReference>
<keyword evidence="6 7" id="KW-0482">Metalloprotease</keyword>
<dbReference type="Pfam" id="PF01432">
    <property type="entry name" value="Peptidase_M3"/>
    <property type="match status" value="1"/>
</dbReference>
<dbReference type="GO" id="GO:0004222">
    <property type="term" value="F:metalloendopeptidase activity"/>
    <property type="evidence" value="ECO:0007669"/>
    <property type="project" value="InterPro"/>
</dbReference>
<dbReference type="GO" id="GO:0046872">
    <property type="term" value="F:metal ion binding"/>
    <property type="evidence" value="ECO:0007669"/>
    <property type="project" value="UniProtKB-UniRule"/>
</dbReference>
<dbReference type="GO" id="GO:0006508">
    <property type="term" value="P:proteolysis"/>
    <property type="evidence" value="ECO:0007669"/>
    <property type="project" value="UniProtKB-KW"/>
</dbReference>
<comment type="cofactor">
    <cofactor evidence="7">
        <name>Zn(2+)</name>
        <dbReference type="ChEBI" id="CHEBI:29105"/>
    </cofactor>
    <text evidence="7">Binds 1 zinc ion.</text>
</comment>
<dbReference type="InterPro" id="IPR024077">
    <property type="entry name" value="Neurolysin/TOP_dom2"/>
</dbReference>
<gene>
    <name evidence="9" type="ORF">CLV28_1873</name>
</gene>
<evidence type="ECO:0000313" key="10">
    <source>
        <dbReference type="Proteomes" id="UP000231693"/>
    </source>
</evidence>
<evidence type="ECO:0000256" key="7">
    <source>
        <dbReference type="RuleBase" id="RU003435"/>
    </source>
</evidence>
<comment type="similarity">
    <text evidence="1 7">Belongs to the peptidase M3 family.</text>
</comment>
<evidence type="ECO:0000256" key="4">
    <source>
        <dbReference type="ARBA" id="ARBA00022801"/>
    </source>
</evidence>
<dbReference type="GO" id="GO:0004180">
    <property type="term" value="F:carboxypeptidase activity"/>
    <property type="evidence" value="ECO:0007669"/>
    <property type="project" value="TreeGrafter"/>
</dbReference>
<dbReference type="Gene3D" id="3.40.390.10">
    <property type="entry name" value="Collagenase (Catalytic Domain)"/>
    <property type="match status" value="1"/>
</dbReference>
<evidence type="ECO:0000256" key="6">
    <source>
        <dbReference type="ARBA" id="ARBA00023049"/>
    </source>
</evidence>
<dbReference type="SUPFAM" id="SSF55486">
    <property type="entry name" value="Metalloproteases ('zincins'), catalytic domain"/>
    <property type="match status" value="1"/>
</dbReference>
<protein>
    <submittedName>
        <fullName evidence="9">Peptidyl-dipeptidase Dcp</fullName>
    </submittedName>
</protein>
<dbReference type="GO" id="GO:0005829">
    <property type="term" value="C:cytosol"/>
    <property type="evidence" value="ECO:0007669"/>
    <property type="project" value="TreeGrafter"/>
</dbReference>
<evidence type="ECO:0000256" key="5">
    <source>
        <dbReference type="ARBA" id="ARBA00022833"/>
    </source>
</evidence>
<evidence type="ECO:0000256" key="3">
    <source>
        <dbReference type="ARBA" id="ARBA00022723"/>
    </source>
</evidence>
<dbReference type="FunFam" id="3.40.390.10:FF:000009">
    <property type="entry name" value="Oligopeptidase A"/>
    <property type="match status" value="1"/>
</dbReference>
<dbReference type="Gene3D" id="1.10.1370.10">
    <property type="entry name" value="Neurolysin, domain 3"/>
    <property type="match status" value="1"/>
</dbReference>
<keyword evidence="3 7" id="KW-0479">Metal-binding</keyword>
<evidence type="ECO:0000259" key="8">
    <source>
        <dbReference type="Pfam" id="PF01432"/>
    </source>
</evidence>
<sequence>MMGGMTTDPTPGTLDASNPLAVASTLPYELPDFTAIRVEHYLPAIRAGMAEQRAEVAAIAADDSPAGVENVLDAFERTGVLLRRAATPFFTVLAADASPALEAIEEEVAPELAAHRDAIYLDAALHGRFVALAEAADAGDVALDEDQQWLLTTVLKDFRRAGVSLGDDEQARLRAINARLTSLEAAFGRRLLAGANAASVFVDDVARLDGLAADTIAGMAAAAESRGRAGEYLVEMQLPTQQGLLASLTDRDLREQVQQASERRGATGDEHDTREIVLETARLRAERAALLGYPHHAAYVAEGATAGTTSAVSAMLGRLAPAAVRNARAEAADLARHAGADDASAVRASDWAFLAEQVRNERFALDDATLRPYLELERVVHQGVFEAATRLYGVTFAERDDLVGYHPGNRVFEVFDADGSGLGLFVADWYTREAKRGGAWMNNLVDQNTLLGEQPVVVNNLNIVAPPAGEPTLLRWDEVITLFHEFGHALHGLFSHVRYPSQSGTNVPRDFVEFPSQVNEMWAWDPQILASYAVHHETGEPMPAAWVEAMLASRQFNEGFATTEYLAAAILDQAWHLLAAEDVPAGVEDVVPFEVAALEDAGVAFAPVPPRYRTTYFNHVFGGGYAAAYYSYIWSEVLDADSVQWFTENGGLRRENGDLFRARLLARGGSVDPMEAFRDLRGREPEIAPLLARRGLDA</sequence>
<keyword evidence="2 7" id="KW-0645">Protease</keyword>
<dbReference type="AlphaFoldDB" id="A0A2M9CR64"/>
<dbReference type="PANTHER" id="PTHR43660:SF1">
    <property type="entry name" value="DIPEPTIDYL CARBOXYPEPTIDASE"/>
    <property type="match status" value="1"/>
</dbReference>
<feature type="domain" description="Peptidase M3A/M3B catalytic" evidence="8">
    <location>
        <begin position="245"/>
        <end position="695"/>
    </location>
</feature>
<organism evidence="9 10">
    <name type="scientific">Sediminihabitans luteus</name>
    <dbReference type="NCBI Taxonomy" id="1138585"/>
    <lineage>
        <taxon>Bacteria</taxon>
        <taxon>Bacillati</taxon>
        <taxon>Actinomycetota</taxon>
        <taxon>Actinomycetes</taxon>
        <taxon>Micrococcales</taxon>
        <taxon>Cellulomonadaceae</taxon>
        <taxon>Sediminihabitans</taxon>
    </lineage>
</organism>
<reference evidence="9 10" key="1">
    <citation type="submission" date="2017-11" db="EMBL/GenBank/DDBJ databases">
        <title>Genomic Encyclopedia of Archaeal and Bacterial Type Strains, Phase II (KMG-II): From Individual Species to Whole Genera.</title>
        <authorList>
            <person name="Goeker M."/>
        </authorList>
    </citation>
    <scope>NUCLEOTIDE SEQUENCE [LARGE SCALE GENOMIC DNA]</scope>
    <source>
        <strain evidence="9 10">DSM 25478</strain>
    </source>
</reference>
<evidence type="ECO:0000313" key="9">
    <source>
        <dbReference type="EMBL" id="PJJ74377.1"/>
    </source>
</evidence>
<dbReference type="Gene3D" id="1.10.1370.40">
    <property type="match status" value="1"/>
</dbReference>
<dbReference type="InterPro" id="IPR024079">
    <property type="entry name" value="MetalloPept_cat_dom_sf"/>
</dbReference>
<keyword evidence="4 7" id="KW-0378">Hydrolase</keyword>
<dbReference type="InterPro" id="IPR001567">
    <property type="entry name" value="Pept_M3A_M3B_dom"/>
</dbReference>
<accession>A0A2M9CR64</accession>
<dbReference type="CDD" id="cd06456">
    <property type="entry name" value="M3A_DCP"/>
    <property type="match status" value="1"/>
</dbReference>
<evidence type="ECO:0000256" key="1">
    <source>
        <dbReference type="ARBA" id="ARBA00006040"/>
    </source>
</evidence>
<dbReference type="Proteomes" id="UP000231693">
    <property type="component" value="Unassembled WGS sequence"/>
</dbReference>
<comment type="caution">
    <text evidence="9">The sequence shown here is derived from an EMBL/GenBank/DDBJ whole genome shotgun (WGS) entry which is preliminary data.</text>
</comment>
<dbReference type="InterPro" id="IPR034005">
    <property type="entry name" value="M3A_DCP"/>
</dbReference>
<name>A0A2M9CR64_9CELL</name>
<keyword evidence="5 7" id="KW-0862">Zinc</keyword>